<protein>
    <submittedName>
        <fullName evidence="1">Uncharacterized protein</fullName>
    </submittedName>
</protein>
<name>A8PX25_MALGO</name>
<proteinExistence type="predicted"/>
<dbReference type="InterPro" id="IPR016159">
    <property type="entry name" value="Cullin_repeat-like_dom_sf"/>
</dbReference>
<sequence>MSNQEQLRSKMLSLADLGAQKVVNLVVQYASAESKPIDLLTYMSSGKRVLSLTEECITSIKALLQFLSTMPDSQNKSDHAFILALQSFAQVRAAYLTSSMEPITRAVVNSANAVQRISVDAPREAHAEYRRGSAPFADWFKAMISTIQAEQEAATMLFQGMSWKNMYSSTISNILQPLLSSVHDQLPIILPRLEHGLKAHRFLVLDFLSASHAVLGSDCRNWDSALQYTSCSSSVLTNAVVSSQKTALLFFPEFLRDIKVIPVQREHDVLQVGVSGIARFGMKLFQGLSEYPDVTLRLMGLLGSKNWTSDASGGQGLMVPQDLSPAENLQVEYARDMLASMTSSIERTLCFASYSF</sequence>
<dbReference type="Proteomes" id="UP000008837">
    <property type="component" value="Unassembled WGS sequence"/>
</dbReference>
<dbReference type="KEGG" id="mgl:MGL_1301"/>
<dbReference type="VEuPathDB" id="FungiDB:MGL_1301"/>
<reference evidence="1 2" key="1">
    <citation type="journal article" date="2007" name="Proc. Natl. Acad. Sci. U.S.A.">
        <title>Dandruff-associated Malassezia genomes reveal convergent and divergent virulence traits shared with plant and human fungal pathogens.</title>
        <authorList>
            <person name="Xu J."/>
            <person name="Saunders C.W."/>
            <person name="Hu P."/>
            <person name="Grant R.A."/>
            <person name="Boekhout T."/>
            <person name="Kuramae E.E."/>
            <person name="Kronstad J.W."/>
            <person name="Deangelis Y.M."/>
            <person name="Reeder N.L."/>
            <person name="Johnstone K.R."/>
            <person name="Leland M."/>
            <person name="Fieno A.M."/>
            <person name="Begley W.M."/>
            <person name="Sun Y."/>
            <person name="Lacey M.P."/>
            <person name="Chaudhary T."/>
            <person name="Keough T."/>
            <person name="Chu L."/>
            <person name="Sears R."/>
            <person name="Yuan B."/>
            <person name="Dawson T.L.Jr."/>
        </authorList>
    </citation>
    <scope>NUCLEOTIDE SEQUENCE [LARGE SCALE GENOMIC DNA]</scope>
    <source>
        <strain evidence="2">ATCC MYA-4612 / CBS 7966</strain>
    </source>
</reference>
<accession>A8PX25</accession>
<dbReference type="AlphaFoldDB" id="A8PX25"/>
<evidence type="ECO:0000313" key="1">
    <source>
        <dbReference type="EMBL" id="EDP44819.1"/>
    </source>
</evidence>
<gene>
    <name evidence="1" type="ORF">MGL_1301</name>
</gene>
<dbReference type="RefSeq" id="XP_001732033.1">
    <property type="nucleotide sequence ID" value="XM_001731981.1"/>
</dbReference>
<dbReference type="SUPFAM" id="SSF74788">
    <property type="entry name" value="Cullin repeat-like"/>
    <property type="match status" value="1"/>
</dbReference>
<dbReference type="OrthoDB" id="1922221at2759"/>
<keyword evidence="2" id="KW-1185">Reference proteome</keyword>
<comment type="caution">
    <text evidence="1">The sequence shown here is derived from an EMBL/GenBank/DDBJ whole genome shotgun (WGS) entry which is preliminary data.</text>
</comment>
<dbReference type="Gene3D" id="1.20.1280.170">
    <property type="entry name" value="Exocyst complex component Exo70"/>
    <property type="match status" value="1"/>
</dbReference>
<evidence type="ECO:0000313" key="2">
    <source>
        <dbReference type="Proteomes" id="UP000008837"/>
    </source>
</evidence>
<organism evidence="1 2">
    <name type="scientific">Malassezia globosa (strain ATCC MYA-4612 / CBS 7966)</name>
    <name type="common">Dandruff-associated fungus</name>
    <dbReference type="NCBI Taxonomy" id="425265"/>
    <lineage>
        <taxon>Eukaryota</taxon>
        <taxon>Fungi</taxon>
        <taxon>Dikarya</taxon>
        <taxon>Basidiomycota</taxon>
        <taxon>Ustilaginomycotina</taxon>
        <taxon>Malasseziomycetes</taxon>
        <taxon>Malasseziales</taxon>
        <taxon>Malasseziaceae</taxon>
        <taxon>Malassezia</taxon>
    </lineage>
</organism>
<dbReference type="STRING" id="425265.A8PX25"/>
<dbReference type="GeneID" id="5856338"/>
<dbReference type="InParanoid" id="A8PX25"/>
<dbReference type="EMBL" id="AAYY01000003">
    <property type="protein sequence ID" value="EDP44819.1"/>
    <property type="molecule type" value="Genomic_DNA"/>
</dbReference>